<feature type="region of interest" description="Disordered" evidence="1">
    <location>
        <begin position="723"/>
        <end position="757"/>
    </location>
</feature>
<comment type="caution">
    <text evidence="3">The sequence shown here is derived from an EMBL/GenBank/DDBJ whole genome shotgun (WGS) entry which is preliminary data.</text>
</comment>
<dbReference type="Proteomes" id="UP000419743">
    <property type="component" value="Unassembled WGS sequence"/>
</dbReference>
<feature type="region of interest" description="Disordered" evidence="1">
    <location>
        <begin position="652"/>
        <end position="673"/>
    </location>
</feature>
<name>A0A7M4DEJ3_9MICO</name>
<feature type="compositionally biased region" description="Polar residues" evidence="1">
    <location>
        <begin position="652"/>
        <end position="661"/>
    </location>
</feature>
<evidence type="ECO:0000313" key="4">
    <source>
        <dbReference type="Proteomes" id="UP000419743"/>
    </source>
</evidence>
<keyword evidence="4" id="KW-1185">Reference proteome</keyword>
<reference evidence="3 4" key="1">
    <citation type="submission" date="2019-11" db="EMBL/GenBank/DDBJ databases">
        <authorList>
            <person name="Criscuolo A."/>
        </authorList>
    </citation>
    <scope>NUCLEOTIDE SEQUENCE [LARGE SCALE GENOMIC DNA]</scope>
    <source>
        <strain evidence="3">CIP111667</strain>
    </source>
</reference>
<sequence>MTGEGAQGAGMHSLPDPDVPFFGMAPFPVRRRNRRRGSVLELEPWQIPGDPKLIGGQFIGPAPMPYQWSEEAHTLEITPAGAQLAALLDELGTDDLLDEELIEVIAASERMKSWATARQAAAINELAQRRAMHHLERNELGVEVSARLAVTNTAAQAMVARAQNLEHAPEVFDALATGSIDSRRADVLIDATITLDHLRARGVHRAVLPGAGHLTWRQIETRAKRAVIEIDGPQADQRHTKARKDRQVLVKADADGMAWLSAYLPADDAITIFTALDQIAGTPTTGDDRAIGARRADALTDLAREVLATGHTPDGNALPTRQGARPHLFITVAQSTLDGDDDNAAHLEGYGPIPASMARAIASQATSSTVTVDPDTGDYTGGADPQRMSPATGHLPHAKPANHDEPDHDTGHGDGKPGGNGEPRDDDPTGATEPTDGTDHVDSSGTPDPSDSTDSTDSTDSSEGSGSGPAQTAPADVERRSETVPPPARTQTDPAPEAHDLTGHRPDPPSEAGMPLRTDAAPAREPVLHPGAAEGLDLANPLDLMRWVSAQPPDGRSPVTLLREELGIIAADSYAPSAELRRLILERDRTCQFPSCAMPSWRGEIDHIIAFDPTLPAWAQTTDLNLSIRCKHHHQLKTRGLWTVHREPKTGTSVWTSTATGHNYRREPDKPIPGLTATEVARALESLLDELPPWERHHQRVSYRAGYLPDRSDGADTLHDIRTAIRERAHRDSPSPTRARDPDSTGPPPTFPDEPTF</sequence>
<dbReference type="InterPro" id="IPR003615">
    <property type="entry name" value="HNH_nuc"/>
</dbReference>
<protein>
    <recommendedName>
        <fullName evidence="2">DUF222 domain-containing protein</fullName>
    </recommendedName>
</protein>
<feature type="region of interest" description="Disordered" evidence="1">
    <location>
        <begin position="362"/>
        <end position="517"/>
    </location>
</feature>
<feature type="compositionally biased region" description="Basic and acidic residues" evidence="1">
    <location>
        <begin position="496"/>
        <end position="508"/>
    </location>
</feature>
<dbReference type="AlphaFoldDB" id="A0A7M4DEJ3"/>
<evidence type="ECO:0000259" key="2">
    <source>
        <dbReference type="Pfam" id="PF02720"/>
    </source>
</evidence>
<accession>A0A7M4DEJ3</accession>
<gene>
    <name evidence="3" type="ORF">HALOF300_00533</name>
</gene>
<feature type="compositionally biased region" description="Low complexity" evidence="1">
    <location>
        <begin position="443"/>
        <end position="464"/>
    </location>
</feature>
<dbReference type="InterPro" id="IPR003870">
    <property type="entry name" value="DUF222"/>
</dbReference>
<dbReference type="CDD" id="cd00085">
    <property type="entry name" value="HNHc"/>
    <property type="match status" value="1"/>
</dbReference>
<feature type="compositionally biased region" description="Basic and acidic residues" evidence="1">
    <location>
        <begin position="723"/>
        <end position="743"/>
    </location>
</feature>
<feature type="compositionally biased region" description="Pro residues" evidence="1">
    <location>
        <begin position="745"/>
        <end position="757"/>
    </location>
</feature>
<evidence type="ECO:0000256" key="1">
    <source>
        <dbReference type="SAM" id="MobiDB-lite"/>
    </source>
</evidence>
<proteinExistence type="predicted"/>
<organism evidence="3 4">
    <name type="scientific">Occultella aeris</name>
    <dbReference type="NCBI Taxonomy" id="2761496"/>
    <lineage>
        <taxon>Bacteria</taxon>
        <taxon>Bacillati</taxon>
        <taxon>Actinomycetota</taxon>
        <taxon>Actinomycetes</taxon>
        <taxon>Micrococcales</taxon>
        <taxon>Ruaniaceae</taxon>
        <taxon>Occultella</taxon>
    </lineage>
</organism>
<dbReference type="Pfam" id="PF02720">
    <property type="entry name" value="DUF222"/>
    <property type="match status" value="1"/>
</dbReference>
<evidence type="ECO:0000313" key="3">
    <source>
        <dbReference type="EMBL" id="VZO35336.1"/>
    </source>
</evidence>
<feature type="domain" description="DUF222" evidence="2">
    <location>
        <begin position="115"/>
        <end position="376"/>
    </location>
</feature>
<dbReference type="EMBL" id="CACRYJ010000007">
    <property type="protein sequence ID" value="VZO35336.1"/>
    <property type="molecule type" value="Genomic_DNA"/>
</dbReference>
<feature type="compositionally biased region" description="Basic and acidic residues" evidence="1">
    <location>
        <begin position="401"/>
        <end position="415"/>
    </location>
</feature>